<dbReference type="Proteomes" id="UP001497600">
    <property type="component" value="Chromosome B"/>
</dbReference>
<name>A0ABP0E7P2_9ASCO</name>
<dbReference type="InterPro" id="IPR017907">
    <property type="entry name" value="Znf_RING_CS"/>
</dbReference>
<evidence type="ECO:0000256" key="1">
    <source>
        <dbReference type="ARBA" id="ARBA00022723"/>
    </source>
</evidence>
<accession>A0ABP0E7P2</accession>
<dbReference type="InterPro" id="IPR001841">
    <property type="entry name" value="Znf_RING"/>
</dbReference>
<keyword evidence="7" id="KW-1185">Reference proteome</keyword>
<protein>
    <recommendedName>
        <fullName evidence="5">RING-type domain-containing protein</fullName>
    </recommendedName>
</protein>
<evidence type="ECO:0000313" key="6">
    <source>
        <dbReference type="EMBL" id="CAK7897182.1"/>
    </source>
</evidence>
<dbReference type="PANTHER" id="PTHR23041">
    <property type="entry name" value="RING FINGER DOMAIN-CONTAINING"/>
    <property type="match status" value="1"/>
</dbReference>
<dbReference type="InterPro" id="IPR013083">
    <property type="entry name" value="Znf_RING/FYVE/PHD"/>
</dbReference>
<keyword evidence="2 4" id="KW-0863">Zinc-finger</keyword>
<dbReference type="InterPro" id="IPR027370">
    <property type="entry name" value="Znf-RING_euk"/>
</dbReference>
<evidence type="ECO:0000259" key="5">
    <source>
        <dbReference type="PROSITE" id="PS50089"/>
    </source>
</evidence>
<gene>
    <name evidence="6" type="ORF">CAAN4_B08614</name>
</gene>
<evidence type="ECO:0000256" key="4">
    <source>
        <dbReference type="PROSITE-ProRule" id="PRU00175"/>
    </source>
</evidence>
<dbReference type="SUPFAM" id="SSF57850">
    <property type="entry name" value="RING/U-box"/>
    <property type="match status" value="1"/>
</dbReference>
<proteinExistence type="predicted"/>
<evidence type="ECO:0000256" key="3">
    <source>
        <dbReference type="ARBA" id="ARBA00022833"/>
    </source>
</evidence>
<reference evidence="6 7" key="1">
    <citation type="submission" date="2024-01" db="EMBL/GenBank/DDBJ databases">
        <authorList>
            <consortium name="Genoscope - CEA"/>
            <person name="William W."/>
        </authorList>
    </citation>
    <scope>NUCLEOTIDE SEQUENCE [LARGE SCALE GENOMIC DNA]</scope>
    <source>
        <strain evidence="6 7">29B2s-10</strain>
    </source>
</reference>
<dbReference type="Pfam" id="PF13445">
    <property type="entry name" value="zf-RING_UBOX"/>
    <property type="match status" value="1"/>
</dbReference>
<sequence length="126" mass="13757">MSTVFLSELSDDDIEIIELNTATQNLLENPQQTTNHDVTKRLNQIQCPICFDDVAKATVTSCGHVFCLECIQQSIASSSARGQIRGKSGVGLCPLCRKKVVFKETTVLRLKVVPNSRPSAPPDLPS</sequence>
<dbReference type="Gene3D" id="3.30.40.10">
    <property type="entry name" value="Zinc/RING finger domain, C3HC4 (zinc finger)"/>
    <property type="match status" value="1"/>
</dbReference>
<dbReference type="EMBL" id="OZ004254">
    <property type="protein sequence ID" value="CAK7897182.1"/>
    <property type="molecule type" value="Genomic_DNA"/>
</dbReference>
<keyword evidence="1" id="KW-0479">Metal-binding</keyword>
<dbReference type="PROSITE" id="PS00518">
    <property type="entry name" value="ZF_RING_1"/>
    <property type="match status" value="1"/>
</dbReference>
<dbReference type="PROSITE" id="PS50089">
    <property type="entry name" value="ZF_RING_2"/>
    <property type="match status" value="1"/>
</dbReference>
<dbReference type="PANTHER" id="PTHR23041:SF78">
    <property type="entry name" value="E3 UBIQUITIN-PROTEIN LIGASE RNF4"/>
    <property type="match status" value="1"/>
</dbReference>
<keyword evidence="3" id="KW-0862">Zinc</keyword>
<feature type="domain" description="RING-type" evidence="5">
    <location>
        <begin position="47"/>
        <end position="97"/>
    </location>
</feature>
<organism evidence="6 7">
    <name type="scientific">[Candida] anglica</name>
    <dbReference type="NCBI Taxonomy" id="148631"/>
    <lineage>
        <taxon>Eukaryota</taxon>
        <taxon>Fungi</taxon>
        <taxon>Dikarya</taxon>
        <taxon>Ascomycota</taxon>
        <taxon>Saccharomycotina</taxon>
        <taxon>Pichiomycetes</taxon>
        <taxon>Debaryomycetaceae</taxon>
        <taxon>Kurtzmaniella</taxon>
    </lineage>
</organism>
<evidence type="ECO:0000313" key="7">
    <source>
        <dbReference type="Proteomes" id="UP001497600"/>
    </source>
</evidence>
<dbReference type="SMART" id="SM00184">
    <property type="entry name" value="RING"/>
    <property type="match status" value="1"/>
</dbReference>
<evidence type="ECO:0000256" key="2">
    <source>
        <dbReference type="ARBA" id="ARBA00022771"/>
    </source>
</evidence>
<dbReference type="InterPro" id="IPR047134">
    <property type="entry name" value="RNF4"/>
</dbReference>